<evidence type="ECO:0000313" key="2">
    <source>
        <dbReference type="Proteomes" id="UP000294513"/>
    </source>
</evidence>
<comment type="caution">
    <text evidence="1">The sequence shown here is derived from an EMBL/GenBank/DDBJ whole genome shotgun (WGS) entry which is preliminary data.</text>
</comment>
<dbReference type="RefSeq" id="WP_131888829.1">
    <property type="nucleotide sequence ID" value="NZ_SMKU01000002.1"/>
</dbReference>
<proteinExistence type="predicted"/>
<keyword evidence="2" id="KW-1185">Reference proteome</keyword>
<dbReference type="Proteomes" id="UP000294513">
    <property type="component" value="Unassembled WGS sequence"/>
</dbReference>
<sequence>MKITAETAPRDALGEAARLLDAEAEELEAGGGADIFNEDQRSIAAQTYRNAARKIRSLARQ</sequence>
<protein>
    <submittedName>
        <fullName evidence="1">Uncharacterized protein</fullName>
    </submittedName>
</protein>
<evidence type="ECO:0000313" key="1">
    <source>
        <dbReference type="EMBL" id="TDD97667.1"/>
    </source>
</evidence>
<reference evidence="1 2" key="1">
    <citation type="submission" date="2019-03" db="EMBL/GenBank/DDBJ databases">
        <title>Draft genome sequences of novel Actinobacteria.</title>
        <authorList>
            <person name="Sahin N."/>
            <person name="Ay H."/>
            <person name="Saygin H."/>
        </authorList>
    </citation>
    <scope>NUCLEOTIDE SEQUENCE [LARGE SCALE GENOMIC DNA]</scope>
    <source>
        <strain evidence="1 2">H3C3</strain>
    </source>
</reference>
<dbReference type="AlphaFoldDB" id="A0A4V2YZR4"/>
<dbReference type="EMBL" id="SMKU01000002">
    <property type="protein sequence ID" value="TDD97667.1"/>
    <property type="molecule type" value="Genomic_DNA"/>
</dbReference>
<gene>
    <name evidence="1" type="ORF">E1298_01130</name>
</gene>
<name>A0A4V2YZR4_9ACTN</name>
<accession>A0A4V2YZR4</accession>
<organism evidence="1 2">
    <name type="scientific">Actinomadura rubrisoli</name>
    <dbReference type="NCBI Taxonomy" id="2530368"/>
    <lineage>
        <taxon>Bacteria</taxon>
        <taxon>Bacillati</taxon>
        <taxon>Actinomycetota</taxon>
        <taxon>Actinomycetes</taxon>
        <taxon>Streptosporangiales</taxon>
        <taxon>Thermomonosporaceae</taxon>
        <taxon>Actinomadura</taxon>
    </lineage>
</organism>